<sequence length="15" mass="1660">MPEARRRAGCGGRRS</sequence>
<organism evidence="1">
    <name type="scientific">Arundo donax</name>
    <name type="common">Giant reed</name>
    <name type="synonym">Donax arundinaceus</name>
    <dbReference type="NCBI Taxonomy" id="35708"/>
    <lineage>
        <taxon>Eukaryota</taxon>
        <taxon>Viridiplantae</taxon>
        <taxon>Streptophyta</taxon>
        <taxon>Embryophyta</taxon>
        <taxon>Tracheophyta</taxon>
        <taxon>Spermatophyta</taxon>
        <taxon>Magnoliopsida</taxon>
        <taxon>Liliopsida</taxon>
        <taxon>Poales</taxon>
        <taxon>Poaceae</taxon>
        <taxon>PACMAD clade</taxon>
        <taxon>Arundinoideae</taxon>
        <taxon>Arundineae</taxon>
        <taxon>Arundo</taxon>
    </lineage>
</organism>
<reference evidence="1" key="1">
    <citation type="submission" date="2014-09" db="EMBL/GenBank/DDBJ databases">
        <authorList>
            <person name="Magalhaes I.L.F."/>
            <person name="Oliveira U."/>
            <person name="Santos F.R."/>
            <person name="Vidigal T.H.D.A."/>
            <person name="Brescovit A.D."/>
            <person name="Santos A.J."/>
        </authorList>
    </citation>
    <scope>NUCLEOTIDE SEQUENCE</scope>
    <source>
        <tissue evidence="1">Shoot tissue taken approximately 20 cm above the soil surface</tissue>
    </source>
</reference>
<reference evidence="1" key="2">
    <citation type="journal article" date="2015" name="Data Brief">
        <title>Shoot transcriptome of the giant reed, Arundo donax.</title>
        <authorList>
            <person name="Barrero R.A."/>
            <person name="Guerrero F.D."/>
            <person name="Moolhuijzen P."/>
            <person name="Goolsby J.A."/>
            <person name="Tidwell J."/>
            <person name="Bellgard S.E."/>
            <person name="Bellgard M.I."/>
        </authorList>
    </citation>
    <scope>NUCLEOTIDE SEQUENCE</scope>
    <source>
        <tissue evidence="1">Shoot tissue taken approximately 20 cm above the soil surface</tissue>
    </source>
</reference>
<protein>
    <submittedName>
        <fullName evidence="1">Uncharacterized protein</fullName>
    </submittedName>
</protein>
<dbReference type="EMBL" id="GBRH01190281">
    <property type="protein sequence ID" value="JAE07615.1"/>
    <property type="molecule type" value="Transcribed_RNA"/>
</dbReference>
<name>A0A0A9F3Q8_ARUDO</name>
<accession>A0A0A9F3Q8</accession>
<evidence type="ECO:0000313" key="1">
    <source>
        <dbReference type="EMBL" id="JAE07615.1"/>
    </source>
</evidence>
<proteinExistence type="predicted"/>